<dbReference type="EMBL" id="ML208263">
    <property type="protein sequence ID" value="TFK75352.1"/>
    <property type="molecule type" value="Genomic_DNA"/>
</dbReference>
<protein>
    <submittedName>
        <fullName evidence="1">Uncharacterized protein</fullName>
    </submittedName>
</protein>
<accession>A0ACD3BEA7</accession>
<sequence length="550" mass="58430">MPPKAHRNTGPGALRAHSRSSSSTRLGTNLQFTQKDGVKVAQDKGKKNGFNHDVVHKIQRVNSAQRIPSQPQIQAPAAAVAGPTATTKKAHTPSATSNNNKPSKSKAGFTIAKADDEEDDDDDEVDDDDDDAWISTESGAATPNHNDDSDSESTNSDSVVQGHNGQHQVGFGGKTPVDKKALTDRLEAAAAASTHDTIPPVNDQPSNHHQQPRAESTLTRVPTARLSDYQAPVVAGNVTPPAAAYVPLPAAEIRVPFHPPSIQQQPLPRVPSLPYIQNLHIPDNQEQWPKQPRSAHPSTAHQNGHAVYPIRSSISTGGPASKSSAMNGTSHKRAPRPASMHSISGRSDHSSLRPHPLIRGQSNGPTLQPPRPIPLAPLTVIADEPSTDEPLSTSPTSMRTNTTSPTSPEGPSSSYTQHRRTSVSSTRSVSTLPIHAHHPYGSGVIAHDRHRTLSTISASSSSAALSSLVHLPTVTRPPSPQARSYFPPMKPNANIEGIHPLLPVPYLNNHLTVLARRTPIRESFDRVVKAKYAVGGGGGGISASGFGKVM</sequence>
<dbReference type="Proteomes" id="UP000308600">
    <property type="component" value="Unassembled WGS sequence"/>
</dbReference>
<name>A0ACD3BEA7_9AGAR</name>
<evidence type="ECO:0000313" key="1">
    <source>
        <dbReference type="EMBL" id="TFK75352.1"/>
    </source>
</evidence>
<reference evidence="1 2" key="1">
    <citation type="journal article" date="2019" name="Nat. Ecol. Evol.">
        <title>Megaphylogeny resolves global patterns of mushroom evolution.</title>
        <authorList>
            <person name="Varga T."/>
            <person name="Krizsan K."/>
            <person name="Foldi C."/>
            <person name="Dima B."/>
            <person name="Sanchez-Garcia M."/>
            <person name="Sanchez-Ramirez S."/>
            <person name="Szollosi G.J."/>
            <person name="Szarkandi J.G."/>
            <person name="Papp V."/>
            <person name="Albert L."/>
            <person name="Andreopoulos W."/>
            <person name="Angelini C."/>
            <person name="Antonin V."/>
            <person name="Barry K.W."/>
            <person name="Bougher N.L."/>
            <person name="Buchanan P."/>
            <person name="Buyck B."/>
            <person name="Bense V."/>
            <person name="Catcheside P."/>
            <person name="Chovatia M."/>
            <person name="Cooper J."/>
            <person name="Damon W."/>
            <person name="Desjardin D."/>
            <person name="Finy P."/>
            <person name="Geml J."/>
            <person name="Haridas S."/>
            <person name="Hughes K."/>
            <person name="Justo A."/>
            <person name="Karasinski D."/>
            <person name="Kautmanova I."/>
            <person name="Kiss B."/>
            <person name="Kocsube S."/>
            <person name="Kotiranta H."/>
            <person name="LaButti K.M."/>
            <person name="Lechner B.E."/>
            <person name="Liimatainen K."/>
            <person name="Lipzen A."/>
            <person name="Lukacs Z."/>
            <person name="Mihaltcheva S."/>
            <person name="Morgado L.N."/>
            <person name="Niskanen T."/>
            <person name="Noordeloos M.E."/>
            <person name="Ohm R.A."/>
            <person name="Ortiz-Santana B."/>
            <person name="Ovrebo C."/>
            <person name="Racz N."/>
            <person name="Riley R."/>
            <person name="Savchenko A."/>
            <person name="Shiryaev A."/>
            <person name="Soop K."/>
            <person name="Spirin V."/>
            <person name="Szebenyi C."/>
            <person name="Tomsovsky M."/>
            <person name="Tulloss R.E."/>
            <person name="Uehling J."/>
            <person name="Grigoriev I.V."/>
            <person name="Vagvolgyi C."/>
            <person name="Papp T."/>
            <person name="Martin F.M."/>
            <person name="Miettinen O."/>
            <person name="Hibbett D.S."/>
            <person name="Nagy L.G."/>
        </authorList>
    </citation>
    <scope>NUCLEOTIDE SEQUENCE [LARGE SCALE GENOMIC DNA]</scope>
    <source>
        <strain evidence="1 2">NL-1719</strain>
    </source>
</reference>
<proteinExistence type="predicted"/>
<organism evidence="1 2">
    <name type="scientific">Pluteus cervinus</name>
    <dbReference type="NCBI Taxonomy" id="181527"/>
    <lineage>
        <taxon>Eukaryota</taxon>
        <taxon>Fungi</taxon>
        <taxon>Dikarya</taxon>
        <taxon>Basidiomycota</taxon>
        <taxon>Agaricomycotina</taxon>
        <taxon>Agaricomycetes</taxon>
        <taxon>Agaricomycetidae</taxon>
        <taxon>Agaricales</taxon>
        <taxon>Pluteineae</taxon>
        <taxon>Pluteaceae</taxon>
        <taxon>Pluteus</taxon>
    </lineage>
</organism>
<evidence type="ECO:0000313" key="2">
    <source>
        <dbReference type="Proteomes" id="UP000308600"/>
    </source>
</evidence>
<gene>
    <name evidence="1" type="ORF">BDN72DRAFT_832214</name>
</gene>
<keyword evidence="2" id="KW-1185">Reference proteome</keyword>